<evidence type="ECO:0008006" key="4">
    <source>
        <dbReference type="Google" id="ProtNLM"/>
    </source>
</evidence>
<feature type="signal peptide" evidence="1">
    <location>
        <begin position="1"/>
        <end position="23"/>
    </location>
</feature>
<organism evidence="2 3">
    <name type="scientific">Ectobacillus funiculus</name>
    <dbReference type="NCBI Taxonomy" id="137993"/>
    <lineage>
        <taxon>Bacteria</taxon>
        <taxon>Bacillati</taxon>
        <taxon>Bacillota</taxon>
        <taxon>Bacilli</taxon>
        <taxon>Bacillales</taxon>
        <taxon>Bacillaceae</taxon>
        <taxon>Ectobacillus</taxon>
    </lineage>
</organism>
<keyword evidence="3" id="KW-1185">Reference proteome</keyword>
<dbReference type="PROSITE" id="PS51257">
    <property type="entry name" value="PROKAR_LIPOPROTEIN"/>
    <property type="match status" value="1"/>
</dbReference>
<dbReference type="RefSeq" id="WP_379950666.1">
    <property type="nucleotide sequence ID" value="NZ_JBHMAF010000133.1"/>
</dbReference>
<dbReference type="Proteomes" id="UP001589609">
    <property type="component" value="Unassembled WGS sequence"/>
</dbReference>
<reference evidence="2 3" key="1">
    <citation type="submission" date="2024-09" db="EMBL/GenBank/DDBJ databases">
        <authorList>
            <person name="Sun Q."/>
            <person name="Mori K."/>
        </authorList>
    </citation>
    <scope>NUCLEOTIDE SEQUENCE [LARGE SCALE GENOMIC DNA]</scope>
    <source>
        <strain evidence="2 3">JCM 11201</strain>
    </source>
</reference>
<gene>
    <name evidence="2" type="ORF">ACFFMS_18585</name>
</gene>
<accession>A0ABV5WI97</accession>
<protein>
    <recommendedName>
        <fullName evidence="4">DUF4430 domain-containing protein</fullName>
    </recommendedName>
</protein>
<sequence length="153" mass="16875">MKKFIVICMISALTLAFVGCANSSDKTTETKSTAVTTSAKVVKFENKDIGTVELTNKKTNKTKKFSKVDIQTIVNGLETAKKESNLLVDSEARNNMNAVMKIIYKDGTKQEFFVWLEGNGEQVMFAKSTTDDHTTGYEANGTPAKDIIDLFSK</sequence>
<comment type="caution">
    <text evidence="2">The sequence shown here is derived from an EMBL/GenBank/DDBJ whole genome shotgun (WGS) entry which is preliminary data.</text>
</comment>
<evidence type="ECO:0000313" key="3">
    <source>
        <dbReference type="Proteomes" id="UP001589609"/>
    </source>
</evidence>
<evidence type="ECO:0000313" key="2">
    <source>
        <dbReference type="EMBL" id="MFB9760349.1"/>
    </source>
</evidence>
<feature type="chain" id="PRO_5045415737" description="DUF4430 domain-containing protein" evidence="1">
    <location>
        <begin position="24"/>
        <end position="153"/>
    </location>
</feature>
<keyword evidence="1" id="KW-0732">Signal</keyword>
<dbReference type="EMBL" id="JBHMAF010000133">
    <property type="protein sequence ID" value="MFB9760349.1"/>
    <property type="molecule type" value="Genomic_DNA"/>
</dbReference>
<evidence type="ECO:0000256" key="1">
    <source>
        <dbReference type="SAM" id="SignalP"/>
    </source>
</evidence>
<name>A0ABV5WI97_9BACI</name>
<proteinExistence type="predicted"/>